<gene>
    <name evidence="1" type="ORF">JFN93_09225</name>
</gene>
<accession>A0A8J7J760</accession>
<evidence type="ECO:0000313" key="1">
    <source>
        <dbReference type="EMBL" id="MBJ6724886.1"/>
    </source>
</evidence>
<sequence length="205" mass="23379">MEREDLIQDIRGQIVVAFLSGMSVVEITRALKKGNVEFVHSFLRSIGHIKSMDKESYHQSFDIDWPLEAALRKIGYTFARWCKGWGFDPAVAELVLKDRPNIDHTPKEHEAMKRDFPEAYAKVFGKDAEQASAAVKAKKQYPTICLTRDSLREAYLAEIPGPPVLNACGASLDHAYERIKEVWKLYESLLRLKSAIENHIARESF</sequence>
<keyword evidence="2" id="KW-1185">Reference proteome</keyword>
<proteinExistence type="predicted"/>
<reference evidence="1" key="1">
    <citation type="submission" date="2020-12" db="EMBL/GenBank/DDBJ databases">
        <title>Geomonas sp. Red875, isolated from river sediment.</title>
        <authorList>
            <person name="Xu Z."/>
            <person name="Zhang Z."/>
            <person name="Masuda Y."/>
            <person name="Itoh H."/>
            <person name="Senoo K."/>
        </authorList>
    </citation>
    <scope>NUCLEOTIDE SEQUENCE</scope>
    <source>
        <strain evidence="1">Red875</strain>
    </source>
</reference>
<dbReference type="Proteomes" id="UP000636888">
    <property type="component" value="Unassembled WGS sequence"/>
</dbReference>
<dbReference type="AlphaFoldDB" id="A0A8J7J760"/>
<organism evidence="1 2">
    <name type="scientific">Geomesophilobacter sediminis</name>
    <dbReference type="NCBI Taxonomy" id="2798584"/>
    <lineage>
        <taxon>Bacteria</taxon>
        <taxon>Pseudomonadati</taxon>
        <taxon>Thermodesulfobacteriota</taxon>
        <taxon>Desulfuromonadia</taxon>
        <taxon>Geobacterales</taxon>
        <taxon>Geobacteraceae</taxon>
        <taxon>Geomesophilobacter</taxon>
    </lineage>
</organism>
<evidence type="ECO:0000313" key="2">
    <source>
        <dbReference type="Proteomes" id="UP000636888"/>
    </source>
</evidence>
<protein>
    <submittedName>
        <fullName evidence="1">Uncharacterized protein</fullName>
    </submittedName>
</protein>
<comment type="caution">
    <text evidence="1">The sequence shown here is derived from an EMBL/GenBank/DDBJ whole genome shotgun (WGS) entry which is preliminary data.</text>
</comment>
<dbReference type="RefSeq" id="WP_199383771.1">
    <property type="nucleotide sequence ID" value="NZ_JAEMHM010000006.1"/>
</dbReference>
<name>A0A8J7J760_9BACT</name>
<dbReference type="EMBL" id="JAEMHM010000006">
    <property type="protein sequence ID" value="MBJ6724886.1"/>
    <property type="molecule type" value="Genomic_DNA"/>
</dbReference>